<feature type="chain" id="PRO_5040289357" description="MOB kinase activator-like 2" evidence="2">
    <location>
        <begin position="23"/>
        <end position="319"/>
    </location>
</feature>
<dbReference type="InterPro" id="IPR036703">
    <property type="entry name" value="MOB_kinase_act_sf"/>
</dbReference>
<evidence type="ECO:0000256" key="2">
    <source>
        <dbReference type="SAM" id="SignalP"/>
    </source>
</evidence>
<feature type="binding site" evidence="1">
    <location>
        <position position="189"/>
    </location>
    <ligand>
        <name>Zn(2+)</name>
        <dbReference type="ChEBI" id="CHEBI:29105"/>
    </ligand>
</feature>
<dbReference type="Gene3D" id="1.20.140.30">
    <property type="entry name" value="MOB kinase activator"/>
    <property type="match status" value="1"/>
</dbReference>
<protein>
    <recommendedName>
        <fullName evidence="5">MOB kinase activator-like 2</fullName>
    </recommendedName>
</protein>
<dbReference type="AlphaFoldDB" id="A0A9P0CFW2"/>
<proteinExistence type="predicted"/>
<dbReference type="Proteomes" id="UP001152759">
    <property type="component" value="Chromosome 4"/>
</dbReference>
<keyword evidence="1" id="KW-0479">Metal-binding</keyword>
<dbReference type="InterPro" id="IPR005301">
    <property type="entry name" value="MOB_kinase_act_fam"/>
</dbReference>
<sequence>MYQCFVHVFNWLFLHFAPMTGCLNKVPSYLGNFMNRGKKARRKDRESLGSEDPKLYLEQAVLDRRVPDIDLKVLVEAPPGICHNEWLASHTIAFFDHINLIYGTISEFCTALDCPEMTGPGVRTYLWFDEKGKKTKVAAPQYIDYVMTFTQKTISDESIFPTKYANDFPSSFESIVRKILRLLFHVLAHIYHSHFREVVLLNMHPDLNCIFAHFILFNARYQLIEVRETETLQDLVVALKILDNCESDQTESMEIGSTVSTSNVTQASIDEPHRQSQTMLEVSATATSNIMFPDSSLSLSAFSSSNNQDVLSTQIGVGH</sequence>
<dbReference type="PANTHER" id="PTHR22599">
    <property type="entry name" value="MPS ONE BINDER KINASE ACTIVATOR-LIKE MOB"/>
    <property type="match status" value="1"/>
</dbReference>
<organism evidence="3 4">
    <name type="scientific">Bemisia tabaci</name>
    <name type="common">Sweetpotato whitefly</name>
    <name type="synonym">Aleurodes tabaci</name>
    <dbReference type="NCBI Taxonomy" id="7038"/>
    <lineage>
        <taxon>Eukaryota</taxon>
        <taxon>Metazoa</taxon>
        <taxon>Ecdysozoa</taxon>
        <taxon>Arthropoda</taxon>
        <taxon>Hexapoda</taxon>
        <taxon>Insecta</taxon>
        <taxon>Pterygota</taxon>
        <taxon>Neoptera</taxon>
        <taxon>Paraneoptera</taxon>
        <taxon>Hemiptera</taxon>
        <taxon>Sternorrhyncha</taxon>
        <taxon>Aleyrodoidea</taxon>
        <taxon>Aleyrodidae</taxon>
        <taxon>Aleyrodinae</taxon>
        <taxon>Bemisia</taxon>
    </lineage>
</organism>
<gene>
    <name evidence="3" type="ORF">BEMITA_LOCUS8399</name>
</gene>
<keyword evidence="1" id="KW-0862">Zinc</keyword>
<name>A0A9P0CFW2_BEMTA</name>
<reference evidence="3" key="1">
    <citation type="submission" date="2021-12" db="EMBL/GenBank/DDBJ databases">
        <authorList>
            <person name="King R."/>
        </authorList>
    </citation>
    <scope>NUCLEOTIDE SEQUENCE</scope>
</reference>
<feature type="binding site" evidence="1">
    <location>
        <position position="194"/>
    </location>
    <ligand>
        <name>Zn(2+)</name>
        <dbReference type="ChEBI" id="CHEBI:29105"/>
    </ligand>
</feature>
<feature type="binding site" evidence="1">
    <location>
        <position position="114"/>
    </location>
    <ligand>
        <name>Zn(2+)</name>
        <dbReference type="ChEBI" id="CHEBI:29105"/>
    </ligand>
</feature>
<evidence type="ECO:0000313" key="4">
    <source>
        <dbReference type="Proteomes" id="UP001152759"/>
    </source>
</evidence>
<dbReference type="KEGG" id="btab:109031745"/>
<dbReference type="SUPFAM" id="SSF101152">
    <property type="entry name" value="Mob1/phocein"/>
    <property type="match status" value="1"/>
</dbReference>
<feature type="binding site" evidence="1">
    <location>
        <position position="109"/>
    </location>
    <ligand>
        <name>Zn(2+)</name>
        <dbReference type="ChEBI" id="CHEBI:29105"/>
    </ligand>
</feature>
<evidence type="ECO:0000313" key="3">
    <source>
        <dbReference type="EMBL" id="CAH0771686.1"/>
    </source>
</evidence>
<evidence type="ECO:0008006" key="5">
    <source>
        <dbReference type="Google" id="ProtNLM"/>
    </source>
</evidence>
<dbReference type="OrthoDB" id="8170117at2759"/>
<feature type="signal peptide" evidence="2">
    <location>
        <begin position="1"/>
        <end position="22"/>
    </location>
</feature>
<evidence type="ECO:0000256" key="1">
    <source>
        <dbReference type="PIRSR" id="PIRSR605301-1"/>
    </source>
</evidence>
<keyword evidence="4" id="KW-1185">Reference proteome</keyword>
<dbReference type="EMBL" id="OU963865">
    <property type="protein sequence ID" value="CAH0771686.1"/>
    <property type="molecule type" value="Genomic_DNA"/>
</dbReference>
<dbReference type="Pfam" id="PF03637">
    <property type="entry name" value="Mob1_phocein"/>
    <property type="match status" value="1"/>
</dbReference>
<accession>A0A9P0CFW2</accession>
<dbReference type="SMART" id="SM01388">
    <property type="entry name" value="Mob1_phocein"/>
    <property type="match status" value="1"/>
</dbReference>
<keyword evidence="2" id="KW-0732">Signal</keyword>